<evidence type="ECO:0000313" key="2">
    <source>
        <dbReference type="Proteomes" id="UP000308652"/>
    </source>
</evidence>
<evidence type="ECO:0000313" key="1">
    <source>
        <dbReference type="EMBL" id="TFK37532.1"/>
    </source>
</evidence>
<organism evidence="1 2">
    <name type="scientific">Crucibulum laeve</name>
    <dbReference type="NCBI Taxonomy" id="68775"/>
    <lineage>
        <taxon>Eukaryota</taxon>
        <taxon>Fungi</taxon>
        <taxon>Dikarya</taxon>
        <taxon>Basidiomycota</taxon>
        <taxon>Agaricomycotina</taxon>
        <taxon>Agaricomycetes</taxon>
        <taxon>Agaricomycetidae</taxon>
        <taxon>Agaricales</taxon>
        <taxon>Agaricineae</taxon>
        <taxon>Nidulariaceae</taxon>
        <taxon>Crucibulum</taxon>
    </lineage>
</organism>
<keyword evidence="2" id="KW-1185">Reference proteome</keyword>
<name>A0A5C3LXG8_9AGAR</name>
<dbReference type="EMBL" id="ML213607">
    <property type="protein sequence ID" value="TFK37532.1"/>
    <property type="molecule type" value="Genomic_DNA"/>
</dbReference>
<protein>
    <submittedName>
        <fullName evidence="1">Uncharacterized protein</fullName>
    </submittedName>
</protein>
<sequence length="189" mass="21199">MSTPSGSSAALRNSLQGLLYSSLADKIVDCLSDAVTNAPLPQLHALSEMLSDLSDDAARELHCVRCHAGYTENANGEISCRISHHDYNDPDGDGSLRGRRTEDIRRITRMVKVSCCGEEIKTSSRDSGVCVEEYHTTDLREVEYYDRKRRKGNYRVQMCAEFKRDIAFSVEIMDGTLTTLTKNNDKRKV</sequence>
<reference evidence="1 2" key="1">
    <citation type="journal article" date="2019" name="Nat. Ecol. Evol.">
        <title>Megaphylogeny resolves global patterns of mushroom evolution.</title>
        <authorList>
            <person name="Varga T."/>
            <person name="Krizsan K."/>
            <person name="Foldi C."/>
            <person name="Dima B."/>
            <person name="Sanchez-Garcia M."/>
            <person name="Sanchez-Ramirez S."/>
            <person name="Szollosi G.J."/>
            <person name="Szarkandi J.G."/>
            <person name="Papp V."/>
            <person name="Albert L."/>
            <person name="Andreopoulos W."/>
            <person name="Angelini C."/>
            <person name="Antonin V."/>
            <person name="Barry K.W."/>
            <person name="Bougher N.L."/>
            <person name="Buchanan P."/>
            <person name="Buyck B."/>
            <person name="Bense V."/>
            <person name="Catcheside P."/>
            <person name="Chovatia M."/>
            <person name="Cooper J."/>
            <person name="Damon W."/>
            <person name="Desjardin D."/>
            <person name="Finy P."/>
            <person name="Geml J."/>
            <person name="Haridas S."/>
            <person name="Hughes K."/>
            <person name="Justo A."/>
            <person name="Karasinski D."/>
            <person name="Kautmanova I."/>
            <person name="Kiss B."/>
            <person name="Kocsube S."/>
            <person name="Kotiranta H."/>
            <person name="LaButti K.M."/>
            <person name="Lechner B.E."/>
            <person name="Liimatainen K."/>
            <person name="Lipzen A."/>
            <person name="Lukacs Z."/>
            <person name="Mihaltcheva S."/>
            <person name="Morgado L.N."/>
            <person name="Niskanen T."/>
            <person name="Noordeloos M.E."/>
            <person name="Ohm R.A."/>
            <person name="Ortiz-Santana B."/>
            <person name="Ovrebo C."/>
            <person name="Racz N."/>
            <person name="Riley R."/>
            <person name="Savchenko A."/>
            <person name="Shiryaev A."/>
            <person name="Soop K."/>
            <person name="Spirin V."/>
            <person name="Szebenyi C."/>
            <person name="Tomsovsky M."/>
            <person name="Tulloss R.E."/>
            <person name="Uehling J."/>
            <person name="Grigoriev I.V."/>
            <person name="Vagvolgyi C."/>
            <person name="Papp T."/>
            <person name="Martin F.M."/>
            <person name="Miettinen O."/>
            <person name="Hibbett D.S."/>
            <person name="Nagy L.G."/>
        </authorList>
    </citation>
    <scope>NUCLEOTIDE SEQUENCE [LARGE SCALE GENOMIC DNA]</scope>
    <source>
        <strain evidence="1 2">CBS 166.37</strain>
    </source>
</reference>
<gene>
    <name evidence="1" type="ORF">BDQ12DRAFT_666819</name>
</gene>
<proteinExistence type="predicted"/>
<dbReference type="AlphaFoldDB" id="A0A5C3LXG8"/>
<dbReference type="Proteomes" id="UP000308652">
    <property type="component" value="Unassembled WGS sequence"/>
</dbReference>
<accession>A0A5C3LXG8</accession>
<dbReference type="OrthoDB" id="3245731at2759"/>